<name>A0A0F5JXI1_9BURK</name>
<feature type="domain" description="Phytochrome chromophore attachment site" evidence="10">
    <location>
        <begin position="145"/>
        <end position="303"/>
    </location>
</feature>
<dbReference type="AlphaFoldDB" id="A0A0F5JXI1"/>
<comment type="caution">
    <text evidence="12">The sequence shown here is derived from an EMBL/GenBank/DDBJ whole genome shotgun (WGS) entry which is preliminary data.</text>
</comment>
<dbReference type="GO" id="GO:0000155">
    <property type="term" value="F:phosphorelay sensor kinase activity"/>
    <property type="evidence" value="ECO:0007669"/>
    <property type="project" value="InterPro"/>
</dbReference>
<dbReference type="Proteomes" id="UP000033618">
    <property type="component" value="Unassembled WGS sequence"/>
</dbReference>
<keyword evidence="6" id="KW-0808">Transferase</keyword>
<feature type="domain" description="Histidine kinase" evidence="11">
    <location>
        <begin position="520"/>
        <end position="726"/>
    </location>
</feature>
<dbReference type="Pfam" id="PF00512">
    <property type="entry name" value="HisKA"/>
    <property type="match status" value="1"/>
</dbReference>
<dbReference type="Gene3D" id="3.30.450.40">
    <property type="match status" value="1"/>
</dbReference>
<dbReference type="SUPFAM" id="SSF47384">
    <property type="entry name" value="Homodimeric domain of signal transducing histidine kinase"/>
    <property type="match status" value="1"/>
</dbReference>
<dbReference type="Gene3D" id="3.30.565.10">
    <property type="entry name" value="Histidine kinase-like ATPase, C-terminal domain"/>
    <property type="match status" value="1"/>
</dbReference>
<dbReference type="GO" id="GO:0009881">
    <property type="term" value="F:photoreceptor activity"/>
    <property type="evidence" value="ECO:0007669"/>
    <property type="project" value="UniProtKB-KW"/>
</dbReference>
<reference evidence="12 13" key="1">
    <citation type="submission" date="2015-03" db="EMBL/GenBank/DDBJ databases">
        <title>Draft Genome Sequence of Burkholderia andropogonis type strain ICMP2807, isolated from Sorghum bicolor.</title>
        <authorList>
            <person name="Lopes-Santos L."/>
            <person name="Castro D.B."/>
            <person name="Ottoboni L.M."/>
            <person name="Park D."/>
            <person name="Weirc B.S."/>
            <person name="Destefano S.A."/>
        </authorList>
    </citation>
    <scope>NUCLEOTIDE SEQUENCE [LARGE SCALE GENOMIC DNA]</scope>
    <source>
        <strain evidence="12 13">ICMP2807</strain>
    </source>
</reference>
<dbReference type="STRING" id="28092.WM40_18005"/>
<dbReference type="PROSITE" id="PS50109">
    <property type="entry name" value="HIS_KIN"/>
    <property type="match status" value="1"/>
</dbReference>
<keyword evidence="8" id="KW-0157">Chromophore</keyword>
<dbReference type="PANTHER" id="PTHR42878">
    <property type="entry name" value="TWO-COMPONENT HISTIDINE KINASE"/>
    <property type="match status" value="1"/>
</dbReference>
<dbReference type="PANTHER" id="PTHR42878:SF15">
    <property type="entry name" value="BACTERIOPHYTOCHROME"/>
    <property type="match status" value="1"/>
</dbReference>
<proteinExistence type="inferred from homology"/>
<dbReference type="EC" id="2.7.13.3" evidence="3"/>
<evidence type="ECO:0000256" key="1">
    <source>
        <dbReference type="ARBA" id="ARBA00000085"/>
    </source>
</evidence>
<evidence type="ECO:0000256" key="9">
    <source>
        <dbReference type="ARBA" id="ARBA00023170"/>
    </source>
</evidence>
<dbReference type="GO" id="GO:0009584">
    <property type="term" value="P:detection of visible light"/>
    <property type="evidence" value="ECO:0007669"/>
    <property type="project" value="InterPro"/>
</dbReference>
<dbReference type="Pfam" id="PF01590">
    <property type="entry name" value="GAF"/>
    <property type="match status" value="1"/>
</dbReference>
<evidence type="ECO:0000259" key="10">
    <source>
        <dbReference type="PROSITE" id="PS50046"/>
    </source>
</evidence>
<evidence type="ECO:0000256" key="2">
    <source>
        <dbReference type="ARBA" id="ARBA00006402"/>
    </source>
</evidence>
<dbReference type="InterPro" id="IPR003594">
    <property type="entry name" value="HATPase_dom"/>
</dbReference>
<accession>A0A0F5JXI1</accession>
<dbReference type="InterPro" id="IPR050351">
    <property type="entry name" value="BphY/WalK/GraS-like"/>
</dbReference>
<dbReference type="RefSeq" id="WP_024904593.1">
    <property type="nucleotide sequence ID" value="NZ_CADFGU010000009.1"/>
</dbReference>
<dbReference type="Gene3D" id="3.30.450.270">
    <property type="match status" value="1"/>
</dbReference>
<dbReference type="PATRIC" id="fig|28092.6.peg.4233"/>
<evidence type="ECO:0000256" key="6">
    <source>
        <dbReference type="ARBA" id="ARBA00022679"/>
    </source>
</evidence>
<dbReference type="InterPro" id="IPR013654">
    <property type="entry name" value="PAS_2"/>
</dbReference>
<dbReference type="InterPro" id="IPR036097">
    <property type="entry name" value="HisK_dim/P_sf"/>
</dbReference>
<dbReference type="PROSITE" id="PS50046">
    <property type="entry name" value="PHYTOCHROME_2"/>
    <property type="match status" value="1"/>
</dbReference>
<dbReference type="PRINTS" id="PR01033">
    <property type="entry name" value="PHYTOCHROME"/>
</dbReference>
<gene>
    <name evidence="12" type="ORF">WM40_18005</name>
</gene>
<evidence type="ECO:0000259" key="11">
    <source>
        <dbReference type="PROSITE" id="PS50109"/>
    </source>
</evidence>
<dbReference type="InterPro" id="IPR043150">
    <property type="entry name" value="Phytochrome_PHY_sf"/>
</dbReference>
<dbReference type="OrthoDB" id="9808408at2"/>
<dbReference type="Gene3D" id="1.10.287.130">
    <property type="match status" value="1"/>
</dbReference>
<dbReference type="InterPro" id="IPR036890">
    <property type="entry name" value="HATPase_C_sf"/>
</dbReference>
<dbReference type="Pfam" id="PF00360">
    <property type="entry name" value="PHY"/>
    <property type="match status" value="1"/>
</dbReference>
<dbReference type="InterPro" id="IPR003018">
    <property type="entry name" value="GAF"/>
</dbReference>
<evidence type="ECO:0000313" key="13">
    <source>
        <dbReference type="Proteomes" id="UP000033618"/>
    </source>
</evidence>
<evidence type="ECO:0000313" key="12">
    <source>
        <dbReference type="EMBL" id="KKB62349.1"/>
    </source>
</evidence>
<dbReference type="InterPro" id="IPR029016">
    <property type="entry name" value="GAF-like_dom_sf"/>
</dbReference>
<comment type="similarity">
    <text evidence="2">In the N-terminal section; belongs to the phytochrome family.</text>
</comment>
<dbReference type="GO" id="GO:0000156">
    <property type="term" value="F:phosphorelay response regulator activity"/>
    <property type="evidence" value="ECO:0007669"/>
    <property type="project" value="TreeGrafter"/>
</dbReference>
<dbReference type="Pfam" id="PF02518">
    <property type="entry name" value="HATPase_c"/>
    <property type="match status" value="1"/>
</dbReference>
<organism evidence="12 13">
    <name type="scientific">Robbsia andropogonis</name>
    <dbReference type="NCBI Taxonomy" id="28092"/>
    <lineage>
        <taxon>Bacteria</taxon>
        <taxon>Pseudomonadati</taxon>
        <taxon>Pseudomonadota</taxon>
        <taxon>Betaproteobacteria</taxon>
        <taxon>Burkholderiales</taxon>
        <taxon>Burkholderiaceae</taxon>
        <taxon>Robbsia</taxon>
    </lineage>
</organism>
<dbReference type="InterPro" id="IPR003661">
    <property type="entry name" value="HisK_dim/P_dom"/>
</dbReference>
<dbReference type="SMART" id="SM00388">
    <property type="entry name" value="HisKA"/>
    <property type="match status" value="1"/>
</dbReference>
<dbReference type="InterPro" id="IPR001294">
    <property type="entry name" value="Phytochrome"/>
</dbReference>
<dbReference type="CDD" id="cd00082">
    <property type="entry name" value="HisKA"/>
    <property type="match status" value="1"/>
</dbReference>
<dbReference type="InterPro" id="IPR013515">
    <property type="entry name" value="Phytochrome_cen-reg"/>
</dbReference>
<dbReference type="SMART" id="SM00065">
    <property type="entry name" value="GAF"/>
    <property type="match status" value="1"/>
</dbReference>
<dbReference type="Gene3D" id="3.30.450.20">
    <property type="entry name" value="PAS domain"/>
    <property type="match status" value="1"/>
</dbReference>
<keyword evidence="13" id="KW-1185">Reference proteome</keyword>
<dbReference type="GO" id="GO:0007234">
    <property type="term" value="P:osmosensory signaling via phosphorelay pathway"/>
    <property type="evidence" value="ECO:0007669"/>
    <property type="project" value="TreeGrafter"/>
</dbReference>
<dbReference type="GO" id="GO:0030295">
    <property type="term" value="F:protein kinase activator activity"/>
    <property type="evidence" value="ECO:0007669"/>
    <property type="project" value="TreeGrafter"/>
</dbReference>
<dbReference type="InterPro" id="IPR016132">
    <property type="entry name" value="Phyto_chromo_attachment"/>
</dbReference>
<dbReference type="GO" id="GO:0006355">
    <property type="term" value="P:regulation of DNA-templated transcription"/>
    <property type="evidence" value="ECO:0007669"/>
    <property type="project" value="InterPro"/>
</dbReference>
<evidence type="ECO:0000256" key="3">
    <source>
        <dbReference type="ARBA" id="ARBA00012438"/>
    </source>
</evidence>
<sequence>MQNGLTDVIANCDQEPIHALGSVQPHGALLCFDDAGRLLAASESAARFLGELPPLRARFAEKHFSVEARQLLSLALTDRRALLESVEVAGHAGMRFDMVVHWSGDVLIAEWESISDVPPGMSHSGHYAALAQRAIQRLQRTDYDSVSGLLQDAVEAVRSMTGFDRVMGYRFLQDDSGEVIAEAKRDDLSPFLQQRYPAGDIPAQARRLYVLQPIRQITSVEAIPSPIFPALHSGTGQAFDLSQSILRSVSPIHIEYLKNMGVKASMSISIVINGRLWGLIACHHMQPYRSPLAVRLSCTVLTQVLSILIERIEFKRRMSAEVSWNALGLEIASLMADAPELSAGFAAAGDAIGKMMDCDGVSVVIDQRVLLLGAGANGQGMLELAQHMADARLDIVVARSISHDLPDVPRPLTRNGEAAGLLAIQVSSESRITVAWLRDELVETICWAGPPDKIVASGPNGRRLTPRGSFEVWQQIVRGSCREWTDVDQSAARAVKAVLQDVALERLRESDRERMTLLATLGHDLRDPLQAINLAVQLMGKGLATSTDTAKRVEGSTRRMQSLISYILDVSRIRSGIGLSLARQPTSLDAVLLAMVEEIRFSYPGNDVRLDCDALGQADLDEDRFVQGMSNLLSNARQHGDPNAPIEIVARVDGGRRRIEVKNKTTHRVTVPFRRLIDPFKGGPLNLNNRSGLGLGLFIANAIFTGHGGTFDAIFEDHEARFVVTL</sequence>
<dbReference type="EMBL" id="LAQU01000021">
    <property type="protein sequence ID" value="KKB62349.1"/>
    <property type="molecule type" value="Genomic_DNA"/>
</dbReference>
<dbReference type="Pfam" id="PF08446">
    <property type="entry name" value="PAS_2"/>
    <property type="match status" value="1"/>
</dbReference>
<dbReference type="InterPro" id="IPR005467">
    <property type="entry name" value="His_kinase_dom"/>
</dbReference>
<dbReference type="SUPFAM" id="SSF55874">
    <property type="entry name" value="ATPase domain of HSP90 chaperone/DNA topoisomerase II/histidine kinase"/>
    <property type="match status" value="1"/>
</dbReference>
<keyword evidence="7" id="KW-0418">Kinase</keyword>
<keyword evidence="9" id="KW-0675">Receptor</keyword>
<evidence type="ECO:0000256" key="4">
    <source>
        <dbReference type="ARBA" id="ARBA00022543"/>
    </source>
</evidence>
<comment type="catalytic activity">
    <reaction evidence="1">
        <text>ATP + protein L-histidine = ADP + protein N-phospho-L-histidine.</text>
        <dbReference type="EC" id="2.7.13.3"/>
    </reaction>
</comment>
<dbReference type="SUPFAM" id="SSF55785">
    <property type="entry name" value="PYP-like sensor domain (PAS domain)"/>
    <property type="match status" value="1"/>
</dbReference>
<evidence type="ECO:0000256" key="8">
    <source>
        <dbReference type="ARBA" id="ARBA00022991"/>
    </source>
</evidence>
<evidence type="ECO:0000256" key="5">
    <source>
        <dbReference type="ARBA" id="ARBA00022606"/>
    </source>
</evidence>
<dbReference type="SUPFAM" id="SSF55781">
    <property type="entry name" value="GAF domain-like"/>
    <property type="match status" value="2"/>
</dbReference>
<dbReference type="InterPro" id="IPR035965">
    <property type="entry name" value="PAS-like_dom_sf"/>
</dbReference>
<protein>
    <recommendedName>
        <fullName evidence="3">histidine kinase</fullName>
        <ecNumber evidence="3">2.7.13.3</ecNumber>
    </recommendedName>
</protein>
<evidence type="ECO:0000256" key="7">
    <source>
        <dbReference type="ARBA" id="ARBA00022777"/>
    </source>
</evidence>
<keyword evidence="5" id="KW-0716">Sensory transduction</keyword>
<keyword evidence="4" id="KW-0600">Photoreceptor protein</keyword>